<comment type="caution">
    <text evidence="4">The sequence shown here is derived from an EMBL/GenBank/DDBJ whole genome shotgun (WGS) entry which is preliminary data.</text>
</comment>
<evidence type="ECO:0000313" key="5">
    <source>
        <dbReference type="Proteomes" id="UP000179627"/>
    </source>
</evidence>
<dbReference type="RefSeq" id="WP_071082772.1">
    <property type="nucleotide sequence ID" value="NZ_MBLM01000036.1"/>
</dbReference>
<proteinExistence type="predicted"/>
<evidence type="ECO:0000313" key="4">
    <source>
        <dbReference type="EMBL" id="OHV43198.1"/>
    </source>
</evidence>
<dbReference type="InterPro" id="IPR038765">
    <property type="entry name" value="Papain-like_cys_pep_sf"/>
</dbReference>
<protein>
    <submittedName>
        <fullName evidence="4">Transglutaminase</fullName>
    </submittedName>
</protein>
<feature type="domain" description="Transglutaminase-like" evidence="3">
    <location>
        <begin position="474"/>
        <end position="544"/>
    </location>
</feature>
<keyword evidence="2" id="KW-0812">Transmembrane</keyword>
<feature type="transmembrane region" description="Helical" evidence="2">
    <location>
        <begin position="210"/>
        <end position="236"/>
    </location>
</feature>
<dbReference type="InterPro" id="IPR002931">
    <property type="entry name" value="Transglutaminase-like"/>
</dbReference>
<feature type="transmembrane region" description="Helical" evidence="2">
    <location>
        <begin position="60"/>
        <end position="80"/>
    </location>
</feature>
<keyword evidence="2" id="KW-0472">Membrane</keyword>
<feature type="region of interest" description="Disordered" evidence="1">
    <location>
        <begin position="542"/>
        <end position="611"/>
    </location>
</feature>
<name>A0A1S1R8D4_9ACTN</name>
<feature type="compositionally biased region" description="Low complexity" evidence="1">
    <location>
        <begin position="591"/>
        <end position="604"/>
    </location>
</feature>
<feature type="compositionally biased region" description="Low complexity" evidence="1">
    <location>
        <begin position="567"/>
        <end position="583"/>
    </location>
</feature>
<dbReference type="PANTHER" id="PTHR42736">
    <property type="entry name" value="PROTEIN-GLUTAMINE GAMMA-GLUTAMYLTRANSFERASE"/>
    <property type="match status" value="1"/>
</dbReference>
<dbReference type="SUPFAM" id="SSF54001">
    <property type="entry name" value="Cysteine proteinases"/>
    <property type="match status" value="1"/>
</dbReference>
<evidence type="ECO:0000256" key="2">
    <source>
        <dbReference type="SAM" id="Phobius"/>
    </source>
</evidence>
<dbReference type="Proteomes" id="UP000179627">
    <property type="component" value="Unassembled WGS sequence"/>
</dbReference>
<feature type="transmembrane region" description="Helical" evidence="2">
    <location>
        <begin position="166"/>
        <end position="189"/>
    </location>
</feature>
<accession>A0A1S1R8D4</accession>
<feature type="transmembrane region" description="Helical" evidence="2">
    <location>
        <begin position="619"/>
        <end position="643"/>
    </location>
</feature>
<dbReference type="OrthoDB" id="9804023at2"/>
<gene>
    <name evidence="4" type="ORF">CC117_11335</name>
</gene>
<dbReference type="InterPro" id="IPR052901">
    <property type="entry name" value="Bact_TGase-like"/>
</dbReference>
<dbReference type="PROSITE" id="PS51257">
    <property type="entry name" value="PROKAR_LIPOPROTEIN"/>
    <property type="match status" value="1"/>
</dbReference>
<dbReference type="SMART" id="SM00460">
    <property type="entry name" value="TGc"/>
    <property type="match status" value="1"/>
</dbReference>
<reference evidence="5" key="1">
    <citation type="submission" date="2016-07" db="EMBL/GenBank/DDBJ databases">
        <title>Sequence Frankia sp. strain CcI1.17.</title>
        <authorList>
            <person name="Ghodhbane-Gtari F."/>
            <person name="Swanson E."/>
            <person name="Gueddou A."/>
            <person name="Morris K."/>
            <person name="Hezbri K."/>
            <person name="Ktari A."/>
            <person name="Nouioui I."/>
            <person name="Abebe-Akele F."/>
            <person name="Simpson S."/>
            <person name="Thomas K."/>
            <person name="Gtari M."/>
            <person name="Tisa L.S."/>
            <person name="Hurst S."/>
        </authorList>
    </citation>
    <scope>NUCLEOTIDE SEQUENCE [LARGE SCALE GENOMIC DNA]</scope>
    <source>
        <strain evidence="5">Cc1.17</strain>
    </source>
</reference>
<dbReference type="AlphaFoldDB" id="A0A1S1R8D4"/>
<feature type="transmembrane region" description="Helical" evidence="2">
    <location>
        <begin position="124"/>
        <end position="146"/>
    </location>
</feature>
<dbReference type="Pfam" id="PF11992">
    <property type="entry name" value="TgpA_N"/>
    <property type="match status" value="1"/>
</dbReference>
<dbReference type="PANTHER" id="PTHR42736:SF1">
    <property type="entry name" value="PROTEIN-GLUTAMINE GAMMA-GLUTAMYLTRANSFERASE"/>
    <property type="match status" value="1"/>
</dbReference>
<dbReference type="InterPro" id="IPR021878">
    <property type="entry name" value="TgpA_N"/>
</dbReference>
<evidence type="ECO:0000256" key="1">
    <source>
        <dbReference type="SAM" id="MobiDB-lite"/>
    </source>
</evidence>
<sequence>MLSPRPVAAALGGLACLLASTALAPLFEGILWWFRPVLIATVVAVGTAVLGRLIGRSLRLPALTGFSTSLIGLAVAVTAVGARDTAILGVIPTPGTATALADLVDPTMNEVRELAVPVPERPGLVVLVLVATYIVAMAVDLLVVVADRPALAGIPLLAVFLVPATVLPAGVGTLPFILGSVGFVALMLLDGRRMVTRWGRPVGDRPTRAISSGLAALGVQIAAGSLVIASLLPLVLPSLDGKGVISANGGSGSGSGRNSASVIQPIVSLFQQIHDERDLPLLRVTTATPQNLRLTALENFDGQRFTLRALNATKDARVDRTLPGPEEDIRTIPAVTEVSVSREMAERYLPVPGIPTSFTGLEGDWRLASPTGTVFSTRTSTSGQNYTVHAQIPAPTPEQISAARGPLPASMDVVTALPASLDSRLPGLLADITEGIDSDYDKVVEIQNFLRGPDFTYDLSGAPTVREGALADFLFTSRRGYCEQFASAMAVLVRLLGLPSRVAIGFTHGMLQTDGTWLITNKQAHAWPEVWFPTLGWIPFEPTKRGDGTTPAPAYAPSADEPAGPDASAESEPAVETEVAPVPVVTPVPAEPDAAGQDPAMEAEAAPEDTEKGAATPAWLVWVLLGLGVLSLFSIPALTRLILRRRRMSPVSQRRMSPAGRRRTTRVLRPNAAFTGPGAPGAEDTETIMNAAAVAQVDAAWAELVDVAADLRIRLRRSDSPRSGVQRLITYLEAGPEEGSAEVNAASEALIRLATAQEQARYAPPGTYTPDPSLLNDLALVRRVLWSVTPRSQRALALVAPPSMLRRIEGIQVRQVVDWVRRRRSGTAKDDLALSGTTAESGAGRRS</sequence>
<organism evidence="4 5">
    <name type="scientific">Parafrankia colletiae</name>
    <dbReference type="NCBI Taxonomy" id="573497"/>
    <lineage>
        <taxon>Bacteria</taxon>
        <taxon>Bacillati</taxon>
        <taxon>Actinomycetota</taxon>
        <taxon>Actinomycetes</taxon>
        <taxon>Frankiales</taxon>
        <taxon>Frankiaceae</taxon>
        <taxon>Parafrankia</taxon>
    </lineage>
</organism>
<keyword evidence="2" id="KW-1133">Transmembrane helix</keyword>
<dbReference type="EMBL" id="MBLM01000036">
    <property type="protein sequence ID" value="OHV43198.1"/>
    <property type="molecule type" value="Genomic_DNA"/>
</dbReference>
<dbReference type="Pfam" id="PF01841">
    <property type="entry name" value="Transglut_core"/>
    <property type="match status" value="1"/>
</dbReference>
<feature type="transmembrane region" description="Helical" evidence="2">
    <location>
        <begin position="33"/>
        <end position="53"/>
    </location>
</feature>
<dbReference type="Gene3D" id="3.10.620.30">
    <property type="match status" value="1"/>
</dbReference>
<evidence type="ECO:0000259" key="3">
    <source>
        <dbReference type="SMART" id="SM00460"/>
    </source>
</evidence>
<keyword evidence="5" id="KW-1185">Reference proteome</keyword>